<accession>A0A0X8VCW0</accession>
<dbReference type="CDD" id="cd07067">
    <property type="entry name" value="HP_PGM_like"/>
    <property type="match status" value="1"/>
</dbReference>
<dbReference type="PIRSF" id="PIRSF000709">
    <property type="entry name" value="6PFK_2-Ptase"/>
    <property type="match status" value="1"/>
</dbReference>
<evidence type="ECO:0000313" key="8">
    <source>
        <dbReference type="EMBL" id="SHE87540.1"/>
    </source>
</evidence>
<evidence type="ECO:0000313" key="7">
    <source>
        <dbReference type="EMBL" id="AMJ41621.1"/>
    </source>
</evidence>
<keyword evidence="3" id="KW-0324">Glycolysis</keyword>
<dbReference type="Gene3D" id="3.40.50.1240">
    <property type="entry name" value="Phosphoglycerate mutase-like"/>
    <property type="match status" value="1"/>
</dbReference>
<keyword evidence="4" id="KW-0413">Isomerase</keyword>
<evidence type="ECO:0000256" key="3">
    <source>
        <dbReference type="ARBA" id="ARBA00023152"/>
    </source>
</evidence>
<dbReference type="InterPro" id="IPR013078">
    <property type="entry name" value="His_Pase_superF_clade-1"/>
</dbReference>
<dbReference type="KEGG" id="cpro:CPRO_20400"/>
<sequence>MKLYLIRHGETDWNLRNMFYGWTDCDINQEGINQAHKLKNFFNTVTYDKIYSSDLRRAAHTAEIIARDKMIPVRKNNCFRELFFGDWEDKEGSYIKENHREELNRWIKEWKTSSLPGGEAFLDFYDRVTVGLTGVIKENKGKNIIIVSHNGPMSAMLCHLTGAGPDGFWRFFSEQGCYSSVLVSDAKTTIEKINCPVK</sequence>
<evidence type="ECO:0000256" key="1">
    <source>
        <dbReference type="ARBA" id="ARBA00006717"/>
    </source>
</evidence>
<feature type="active site" description="Tele-phosphohistidine intermediate" evidence="5">
    <location>
        <position position="8"/>
    </location>
</feature>
<dbReference type="InterPro" id="IPR005952">
    <property type="entry name" value="Phosphogly_mut1"/>
</dbReference>
<dbReference type="PROSITE" id="PS00175">
    <property type="entry name" value="PG_MUTASE"/>
    <property type="match status" value="1"/>
</dbReference>
<dbReference type="SUPFAM" id="SSF53254">
    <property type="entry name" value="Phosphoglycerate mutase-like"/>
    <property type="match status" value="1"/>
</dbReference>
<evidence type="ECO:0000256" key="5">
    <source>
        <dbReference type="PIRSR" id="PIRSR613078-1"/>
    </source>
</evidence>
<dbReference type="GO" id="GO:0016787">
    <property type="term" value="F:hydrolase activity"/>
    <property type="evidence" value="ECO:0007669"/>
    <property type="project" value="UniProtKB-KW"/>
</dbReference>
<dbReference type="EMBL" id="FQUA01000009">
    <property type="protein sequence ID" value="SHE87540.1"/>
    <property type="molecule type" value="Genomic_DNA"/>
</dbReference>
<evidence type="ECO:0000313" key="10">
    <source>
        <dbReference type="Proteomes" id="UP000184204"/>
    </source>
</evidence>
<dbReference type="Proteomes" id="UP000184204">
    <property type="component" value="Unassembled WGS sequence"/>
</dbReference>
<feature type="active site" description="Proton donor/acceptor" evidence="5">
    <location>
        <position position="81"/>
    </location>
</feature>
<dbReference type="RefSeq" id="WP_066051160.1">
    <property type="nucleotide sequence ID" value="NZ_CP014223.1"/>
</dbReference>
<feature type="binding site" evidence="6">
    <location>
        <position position="57"/>
    </location>
    <ligand>
        <name>substrate</name>
    </ligand>
</feature>
<keyword evidence="9" id="KW-1185">Reference proteome</keyword>
<organism evidence="8 10">
    <name type="scientific">Anaerotignum propionicum DSM 1682</name>
    <dbReference type="NCBI Taxonomy" id="991789"/>
    <lineage>
        <taxon>Bacteria</taxon>
        <taxon>Bacillati</taxon>
        <taxon>Bacillota</taxon>
        <taxon>Clostridia</taxon>
        <taxon>Lachnospirales</taxon>
        <taxon>Anaerotignaceae</taxon>
        <taxon>Anaerotignum</taxon>
    </lineage>
</organism>
<evidence type="ECO:0000256" key="2">
    <source>
        <dbReference type="ARBA" id="ARBA00012028"/>
    </source>
</evidence>
<reference evidence="9" key="2">
    <citation type="submission" date="2016-01" db="EMBL/GenBank/DDBJ databases">
        <authorList>
            <person name="Poehlein A."/>
            <person name="Schlien K."/>
            <person name="Gottschalk G."/>
            <person name="Buckel W."/>
            <person name="Daniel R."/>
        </authorList>
    </citation>
    <scope>NUCLEOTIDE SEQUENCE [LARGE SCALE GENOMIC DNA]</scope>
    <source>
        <strain evidence="9">X2</strain>
    </source>
</reference>
<dbReference type="GO" id="GO:0004619">
    <property type="term" value="F:phosphoglycerate mutase activity"/>
    <property type="evidence" value="ECO:0007669"/>
    <property type="project" value="UniProtKB-EC"/>
</dbReference>
<reference evidence="10" key="3">
    <citation type="submission" date="2016-11" db="EMBL/GenBank/DDBJ databases">
        <authorList>
            <person name="Jaros S."/>
            <person name="Januszkiewicz K."/>
            <person name="Wedrychowicz H."/>
        </authorList>
    </citation>
    <scope>NUCLEOTIDE SEQUENCE [LARGE SCALE GENOMIC DNA]</scope>
    <source>
        <strain evidence="10">DSM 1682</strain>
    </source>
</reference>
<dbReference type="PANTHER" id="PTHR11931">
    <property type="entry name" value="PHOSPHOGLYCERATE MUTASE"/>
    <property type="match status" value="1"/>
</dbReference>
<protein>
    <recommendedName>
        <fullName evidence="2">phosphoglycerate mutase (2,3-diphosphoglycerate-dependent)</fullName>
        <ecNumber evidence="2">5.4.2.11</ecNumber>
    </recommendedName>
</protein>
<gene>
    <name evidence="7" type="primary">cobC</name>
    <name evidence="7" type="ORF">CPRO_20400</name>
    <name evidence="8" type="ORF">SAMN02745151_02061</name>
</gene>
<dbReference type="EC" id="5.4.2.11" evidence="2"/>
<evidence type="ECO:0000256" key="4">
    <source>
        <dbReference type="ARBA" id="ARBA00023235"/>
    </source>
</evidence>
<dbReference type="InterPro" id="IPR001345">
    <property type="entry name" value="PG/BPGM_mutase_AS"/>
</dbReference>
<evidence type="ECO:0000256" key="6">
    <source>
        <dbReference type="PIRSR" id="PIRSR613078-2"/>
    </source>
</evidence>
<reference evidence="7 9" key="1">
    <citation type="journal article" date="2016" name="Genome Announc.">
        <title>Complete Genome Sequence of the Amino Acid-Fermenting Clostridium propionicum X2 (DSM 1682).</title>
        <authorList>
            <person name="Poehlein A."/>
            <person name="Schlien K."/>
            <person name="Chowdhury N.P."/>
            <person name="Gottschalk G."/>
            <person name="Buckel W."/>
            <person name="Daniel R."/>
        </authorList>
    </citation>
    <scope>NUCLEOTIDE SEQUENCE [LARGE SCALE GENOMIC DNA]</scope>
    <source>
        <strain evidence="7 9">X2</strain>
    </source>
</reference>
<dbReference type="InterPro" id="IPR029033">
    <property type="entry name" value="His_PPase_superfam"/>
</dbReference>
<dbReference type="Proteomes" id="UP000068026">
    <property type="component" value="Chromosome"/>
</dbReference>
<reference evidence="8" key="4">
    <citation type="submission" date="2016-11" db="EMBL/GenBank/DDBJ databases">
        <authorList>
            <person name="Varghese N."/>
            <person name="Submissions S."/>
        </authorList>
    </citation>
    <scope>NUCLEOTIDE SEQUENCE</scope>
    <source>
        <strain evidence="8">DSM 1682</strain>
    </source>
</reference>
<feature type="binding site" evidence="6">
    <location>
        <begin position="7"/>
        <end position="14"/>
    </location>
    <ligand>
        <name>substrate</name>
    </ligand>
</feature>
<dbReference type="Pfam" id="PF00300">
    <property type="entry name" value="His_Phos_1"/>
    <property type="match status" value="1"/>
</dbReference>
<evidence type="ECO:0000313" key="9">
    <source>
        <dbReference type="Proteomes" id="UP000068026"/>
    </source>
</evidence>
<comment type="similarity">
    <text evidence="1">Belongs to the phosphoglycerate mutase family. BPG-dependent PGAM subfamily.</text>
</comment>
<dbReference type="OrthoDB" id="9783269at2"/>
<dbReference type="AlphaFoldDB" id="A0A0X8VCW0"/>
<proteinExistence type="inferred from homology"/>
<keyword evidence="7" id="KW-0378">Hydrolase</keyword>
<dbReference type="SMART" id="SM00855">
    <property type="entry name" value="PGAM"/>
    <property type="match status" value="1"/>
</dbReference>
<dbReference type="EMBL" id="CP014223">
    <property type="protein sequence ID" value="AMJ41621.1"/>
    <property type="molecule type" value="Genomic_DNA"/>
</dbReference>
<dbReference type="GO" id="GO:0006096">
    <property type="term" value="P:glycolytic process"/>
    <property type="evidence" value="ECO:0007669"/>
    <property type="project" value="UniProtKB-KW"/>
</dbReference>
<name>A0A0X8VCW0_ANAPI</name>